<evidence type="ECO:0000313" key="2">
    <source>
        <dbReference type="Proteomes" id="UP000053989"/>
    </source>
</evidence>
<reference evidence="1 2" key="1">
    <citation type="submission" date="2014-04" db="EMBL/GenBank/DDBJ databases">
        <authorList>
            <consortium name="DOE Joint Genome Institute"/>
            <person name="Kuo A."/>
            <person name="Kohler A."/>
            <person name="Nagy L.G."/>
            <person name="Floudas D."/>
            <person name="Copeland A."/>
            <person name="Barry K.W."/>
            <person name="Cichocki N."/>
            <person name="Veneault-Fourrey C."/>
            <person name="LaButti K."/>
            <person name="Lindquist E.A."/>
            <person name="Lipzen A."/>
            <person name="Lundell T."/>
            <person name="Morin E."/>
            <person name="Murat C."/>
            <person name="Sun H."/>
            <person name="Tunlid A."/>
            <person name="Henrissat B."/>
            <person name="Grigoriev I.V."/>
            <person name="Hibbett D.S."/>
            <person name="Martin F."/>
            <person name="Nordberg H.P."/>
            <person name="Cantor M.N."/>
            <person name="Hua S.X."/>
        </authorList>
    </citation>
    <scope>NUCLEOTIDE SEQUENCE [LARGE SCALE GENOMIC DNA]</scope>
    <source>
        <strain evidence="1 2">Foug A</strain>
    </source>
</reference>
<evidence type="ECO:0000313" key="1">
    <source>
        <dbReference type="EMBL" id="KIM54180.1"/>
    </source>
</evidence>
<dbReference type="EMBL" id="KN822160">
    <property type="protein sequence ID" value="KIM54180.1"/>
    <property type="molecule type" value="Genomic_DNA"/>
</dbReference>
<dbReference type="InParanoid" id="A0A0C3D055"/>
<accession>A0A0C3D055</accession>
<dbReference type="Proteomes" id="UP000053989">
    <property type="component" value="Unassembled WGS sequence"/>
</dbReference>
<sequence>MLSIPCFYAEASASVSFALEYGGLTTAGCPCGSSTLVRQKCVTVRPGWSMGLLSRILRALCWYYWDALILNEECREPRQTARMSVHKRVVKGLRGGFRRIWRVRGSALWRIAGLGGPSIMM</sequence>
<dbReference type="AlphaFoldDB" id="A0A0C3D055"/>
<dbReference type="HOGENOM" id="CLU_2039431_0_0_1"/>
<reference evidence="2" key="2">
    <citation type="submission" date="2015-01" db="EMBL/GenBank/DDBJ databases">
        <title>Evolutionary Origins and Diversification of the Mycorrhizal Mutualists.</title>
        <authorList>
            <consortium name="DOE Joint Genome Institute"/>
            <consortium name="Mycorrhizal Genomics Consortium"/>
            <person name="Kohler A."/>
            <person name="Kuo A."/>
            <person name="Nagy L.G."/>
            <person name="Floudas D."/>
            <person name="Copeland A."/>
            <person name="Barry K.W."/>
            <person name="Cichocki N."/>
            <person name="Veneault-Fourrey C."/>
            <person name="LaButti K."/>
            <person name="Lindquist E.A."/>
            <person name="Lipzen A."/>
            <person name="Lundell T."/>
            <person name="Morin E."/>
            <person name="Murat C."/>
            <person name="Riley R."/>
            <person name="Ohm R."/>
            <person name="Sun H."/>
            <person name="Tunlid A."/>
            <person name="Henrissat B."/>
            <person name="Grigoriev I.V."/>
            <person name="Hibbett D.S."/>
            <person name="Martin F."/>
        </authorList>
    </citation>
    <scope>NUCLEOTIDE SEQUENCE [LARGE SCALE GENOMIC DNA]</scope>
    <source>
        <strain evidence="2">Foug A</strain>
    </source>
</reference>
<protein>
    <submittedName>
        <fullName evidence="1">Uncharacterized protein</fullName>
    </submittedName>
</protein>
<proteinExistence type="predicted"/>
<name>A0A0C3D055_9AGAM</name>
<gene>
    <name evidence="1" type="ORF">SCLCIDRAFT_392437</name>
</gene>
<organism evidence="1 2">
    <name type="scientific">Scleroderma citrinum Foug A</name>
    <dbReference type="NCBI Taxonomy" id="1036808"/>
    <lineage>
        <taxon>Eukaryota</taxon>
        <taxon>Fungi</taxon>
        <taxon>Dikarya</taxon>
        <taxon>Basidiomycota</taxon>
        <taxon>Agaricomycotina</taxon>
        <taxon>Agaricomycetes</taxon>
        <taxon>Agaricomycetidae</taxon>
        <taxon>Boletales</taxon>
        <taxon>Sclerodermatineae</taxon>
        <taxon>Sclerodermataceae</taxon>
        <taxon>Scleroderma</taxon>
    </lineage>
</organism>
<keyword evidence="2" id="KW-1185">Reference proteome</keyword>